<feature type="region of interest" description="Disordered" evidence="1">
    <location>
        <begin position="1"/>
        <end position="20"/>
    </location>
</feature>
<sequence length="70" mass="7201">MGRLMRQVSSPISRANATSSLPAAATATAAAASWNVAPSIRSVRHALIVVRVVVVVFTGASLCSIPREAV</sequence>
<dbReference type="EMBL" id="GGFJ01014521">
    <property type="protein sequence ID" value="MBW63662.1"/>
    <property type="molecule type" value="Transcribed_RNA"/>
</dbReference>
<accession>A0A2M4CEA7</accession>
<name>A0A2M4CEA7_9DIPT</name>
<reference evidence="2" key="1">
    <citation type="submission" date="2018-01" db="EMBL/GenBank/DDBJ databases">
        <title>An insight into the sialome of Amazonian anophelines.</title>
        <authorList>
            <person name="Ribeiro J.M."/>
            <person name="Scarpassa V."/>
            <person name="Calvo E."/>
        </authorList>
    </citation>
    <scope>NUCLEOTIDE SEQUENCE</scope>
    <source>
        <tissue evidence="2">Salivary glands</tissue>
    </source>
</reference>
<evidence type="ECO:0000313" key="2">
    <source>
        <dbReference type="EMBL" id="MBW63662.1"/>
    </source>
</evidence>
<evidence type="ECO:0000256" key="1">
    <source>
        <dbReference type="SAM" id="MobiDB-lite"/>
    </source>
</evidence>
<organism evidence="2">
    <name type="scientific">Anopheles marajoara</name>
    <dbReference type="NCBI Taxonomy" id="58244"/>
    <lineage>
        <taxon>Eukaryota</taxon>
        <taxon>Metazoa</taxon>
        <taxon>Ecdysozoa</taxon>
        <taxon>Arthropoda</taxon>
        <taxon>Hexapoda</taxon>
        <taxon>Insecta</taxon>
        <taxon>Pterygota</taxon>
        <taxon>Neoptera</taxon>
        <taxon>Endopterygota</taxon>
        <taxon>Diptera</taxon>
        <taxon>Nematocera</taxon>
        <taxon>Culicoidea</taxon>
        <taxon>Culicidae</taxon>
        <taxon>Anophelinae</taxon>
        <taxon>Anopheles</taxon>
    </lineage>
</organism>
<protein>
    <submittedName>
        <fullName evidence="2">Putative secreted protein</fullName>
    </submittedName>
</protein>
<dbReference type="AlphaFoldDB" id="A0A2M4CEA7"/>
<proteinExistence type="predicted"/>